<dbReference type="Gene3D" id="3.20.20.70">
    <property type="entry name" value="Aldolase class I"/>
    <property type="match status" value="1"/>
</dbReference>
<reference evidence="16 17" key="1">
    <citation type="submission" date="2017-07" db="EMBL/GenBank/DDBJ databases">
        <title>Recovery of genomes from metagenomes via a dereplication, aggregation, and scoring strategy.</title>
        <authorList>
            <person name="Sieber C.M."/>
            <person name="Probst A.J."/>
            <person name="Sharrar A."/>
            <person name="Thomas B.C."/>
            <person name="Hess M."/>
            <person name="Tringe S.G."/>
            <person name="Banfield J.F."/>
        </authorList>
    </citation>
    <scope>NUCLEOTIDE SEQUENCE [LARGE SCALE GENOMIC DNA]</scope>
    <source>
        <strain evidence="16">JGI_Cruoil_03_44_89</strain>
    </source>
</reference>
<evidence type="ECO:0000256" key="13">
    <source>
        <dbReference type="PIRSR" id="PIRSR006250-1"/>
    </source>
</evidence>
<dbReference type="AlphaFoldDB" id="A0A235BR51"/>
<dbReference type="CDD" id="cd01572">
    <property type="entry name" value="QPRTase"/>
    <property type="match status" value="1"/>
</dbReference>
<dbReference type="GO" id="GO:0004514">
    <property type="term" value="F:nicotinate-nucleotide diphosphorylase (carboxylating) activity"/>
    <property type="evidence" value="ECO:0007669"/>
    <property type="project" value="UniProtKB-EC"/>
</dbReference>
<dbReference type="InterPro" id="IPR036068">
    <property type="entry name" value="Nicotinate_pribotase-like_C"/>
</dbReference>
<gene>
    <name evidence="16" type="primary">nadC</name>
    <name evidence="16" type="ORF">CH333_07430</name>
</gene>
<evidence type="ECO:0000256" key="10">
    <source>
        <dbReference type="ARBA" id="ARBA00047445"/>
    </source>
</evidence>
<dbReference type="InterPro" id="IPR027277">
    <property type="entry name" value="NadC/ModD"/>
</dbReference>
<dbReference type="PIRSF" id="PIRSF006250">
    <property type="entry name" value="NadC_ModD"/>
    <property type="match status" value="1"/>
</dbReference>
<dbReference type="SUPFAM" id="SSF54675">
    <property type="entry name" value="Nicotinate/Quinolinate PRTase N-terminal domain-like"/>
    <property type="match status" value="1"/>
</dbReference>
<evidence type="ECO:0000259" key="14">
    <source>
        <dbReference type="Pfam" id="PF01729"/>
    </source>
</evidence>
<sequence>MDIEFIVKKALEEDIGTGDITTDAAMECIGKDDTTIVALIMAKAKGILCGIEVAKLVFRTLDPNTEFDACEDGEELIPDQRVAKIRGSARAVLSGERVALNFLSHLSGIATLTRGFVKEIEGTGVKLLDTRKTTPLLRELEKYAVTVGGGKNHRFGLYDAILVKDNHLKVLGGIENLNIERPFEVEVKTLEEFVTAINLPNVKRIMLDNMDIDKIRKCVKLGGEKVEIEVSGGVALKSIRDIARAGVQYISVGAITHSAPVVDMSLEIVGKRKER</sequence>
<evidence type="ECO:0000256" key="5">
    <source>
        <dbReference type="ARBA" id="ARBA00011944"/>
    </source>
</evidence>
<dbReference type="FunFam" id="3.90.1170.20:FF:000001">
    <property type="entry name" value="Nicotinate-nucleotide diphosphorylase (Carboxylating)"/>
    <property type="match status" value="1"/>
</dbReference>
<evidence type="ECO:0000256" key="8">
    <source>
        <dbReference type="ARBA" id="ARBA00022679"/>
    </source>
</evidence>
<evidence type="ECO:0000256" key="4">
    <source>
        <dbReference type="ARBA" id="ARBA00011218"/>
    </source>
</evidence>
<evidence type="ECO:0000313" key="17">
    <source>
        <dbReference type="Proteomes" id="UP000215215"/>
    </source>
</evidence>
<accession>A0A235BR51</accession>
<feature type="binding site" evidence="13">
    <location>
        <begin position="252"/>
        <end position="254"/>
    </location>
    <ligand>
        <name>substrate</name>
    </ligand>
</feature>
<comment type="pathway">
    <text evidence="2">Cofactor biosynthesis; NAD(+) biosynthesis; nicotinate D-ribonucleotide from quinolinate: step 1/1.</text>
</comment>
<dbReference type="Gene3D" id="3.90.1170.20">
    <property type="entry name" value="Quinolinate phosphoribosyl transferase, N-terminal domain"/>
    <property type="match status" value="1"/>
</dbReference>
<feature type="binding site" evidence="13">
    <location>
        <position position="208"/>
    </location>
    <ligand>
        <name>substrate</name>
    </ligand>
</feature>
<evidence type="ECO:0000313" key="16">
    <source>
        <dbReference type="EMBL" id="OYD14701.1"/>
    </source>
</evidence>
<dbReference type="InterPro" id="IPR013785">
    <property type="entry name" value="Aldolase_TIM"/>
</dbReference>
<comment type="catalytic activity">
    <reaction evidence="10">
        <text>nicotinate beta-D-ribonucleotide + CO2 + diphosphate = quinolinate + 5-phospho-alpha-D-ribose 1-diphosphate + 2 H(+)</text>
        <dbReference type="Rhea" id="RHEA:12733"/>
        <dbReference type="ChEBI" id="CHEBI:15378"/>
        <dbReference type="ChEBI" id="CHEBI:16526"/>
        <dbReference type="ChEBI" id="CHEBI:29959"/>
        <dbReference type="ChEBI" id="CHEBI:33019"/>
        <dbReference type="ChEBI" id="CHEBI:57502"/>
        <dbReference type="ChEBI" id="CHEBI:58017"/>
        <dbReference type="EC" id="2.4.2.19"/>
    </reaction>
</comment>
<dbReference type="GO" id="GO:0009435">
    <property type="term" value="P:NAD+ biosynthetic process"/>
    <property type="evidence" value="ECO:0007669"/>
    <property type="project" value="UniProtKB-UniPathway"/>
</dbReference>
<evidence type="ECO:0000256" key="9">
    <source>
        <dbReference type="ARBA" id="ARBA00033102"/>
    </source>
</evidence>
<feature type="binding site" evidence="13">
    <location>
        <position position="97"/>
    </location>
    <ligand>
        <name>substrate</name>
    </ligand>
</feature>
<comment type="caution">
    <text evidence="16">The sequence shown here is derived from an EMBL/GenBank/DDBJ whole genome shotgun (WGS) entry which is preliminary data.</text>
</comment>
<evidence type="ECO:0000256" key="11">
    <source>
        <dbReference type="ARBA" id="ARBA00069173"/>
    </source>
</evidence>
<dbReference type="UniPathway" id="UPA00253">
    <property type="reaction ID" value="UER00331"/>
</dbReference>
<evidence type="ECO:0000256" key="3">
    <source>
        <dbReference type="ARBA" id="ARBA00009400"/>
    </source>
</evidence>
<keyword evidence="7 12" id="KW-0328">Glycosyltransferase</keyword>
<feature type="binding site" evidence="13">
    <location>
        <position position="164"/>
    </location>
    <ligand>
        <name>substrate</name>
    </ligand>
</feature>
<dbReference type="InterPro" id="IPR002638">
    <property type="entry name" value="Quinolinate_PRibosylTrfase_C"/>
</dbReference>
<feature type="domain" description="Quinolinate phosphoribosyl transferase N-terminal" evidence="15">
    <location>
        <begin position="19"/>
        <end position="107"/>
    </location>
</feature>
<dbReference type="InterPro" id="IPR004393">
    <property type="entry name" value="NadC"/>
</dbReference>
<dbReference type="PANTHER" id="PTHR32179:SF3">
    <property type="entry name" value="NICOTINATE-NUCLEOTIDE PYROPHOSPHORYLASE [CARBOXYLATING]"/>
    <property type="match status" value="1"/>
</dbReference>
<organism evidence="16 17">
    <name type="scientific">candidate division WOR-3 bacterium JGI_Cruoil_03_44_89</name>
    <dbReference type="NCBI Taxonomy" id="1973748"/>
    <lineage>
        <taxon>Bacteria</taxon>
        <taxon>Bacteria division WOR-3</taxon>
    </lineage>
</organism>
<feature type="binding site" evidence="13">
    <location>
        <begin position="231"/>
        <end position="233"/>
    </location>
    <ligand>
        <name>substrate</name>
    </ligand>
</feature>
<dbReference type="FunFam" id="3.20.20.70:FF:000030">
    <property type="entry name" value="Nicotinate-nucleotide pyrophosphorylase, carboxylating"/>
    <property type="match status" value="1"/>
</dbReference>
<comment type="subunit">
    <text evidence="4">Hexamer formed by 3 homodimers.</text>
</comment>
<evidence type="ECO:0000256" key="12">
    <source>
        <dbReference type="PIRNR" id="PIRNR006250"/>
    </source>
</evidence>
<dbReference type="GO" id="GO:0034213">
    <property type="term" value="P:quinolinate catabolic process"/>
    <property type="evidence" value="ECO:0007669"/>
    <property type="project" value="TreeGrafter"/>
</dbReference>
<dbReference type="GO" id="GO:0005737">
    <property type="term" value="C:cytoplasm"/>
    <property type="evidence" value="ECO:0007669"/>
    <property type="project" value="TreeGrafter"/>
</dbReference>
<dbReference type="InterPro" id="IPR037128">
    <property type="entry name" value="Quinolinate_PRibosylTase_N_sf"/>
</dbReference>
<proteinExistence type="inferred from homology"/>
<feature type="binding site" evidence="13">
    <location>
        <position position="186"/>
    </location>
    <ligand>
        <name>substrate</name>
    </ligand>
</feature>
<protein>
    <recommendedName>
        <fullName evidence="11">Probable nicotinate-nucleotide pyrophosphorylase [carboxylating]</fullName>
        <ecNumber evidence="5">2.4.2.19</ecNumber>
    </recommendedName>
    <alternativeName>
        <fullName evidence="9">Quinolinate phosphoribosyltransferase [decarboxylating]</fullName>
    </alternativeName>
</protein>
<evidence type="ECO:0000256" key="7">
    <source>
        <dbReference type="ARBA" id="ARBA00022676"/>
    </source>
</evidence>
<evidence type="ECO:0000259" key="15">
    <source>
        <dbReference type="Pfam" id="PF02749"/>
    </source>
</evidence>
<feature type="binding site" evidence="13">
    <location>
        <position position="154"/>
    </location>
    <ligand>
        <name>substrate</name>
    </ligand>
</feature>
<feature type="binding site" evidence="13">
    <location>
        <begin position="130"/>
        <end position="132"/>
    </location>
    <ligand>
        <name>substrate</name>
    </ligand>
</feature>
<evidence type="ECO:0000256" key="2">
    <source>
        <dbReference type="ARBA" id="ARBA00004893"/>
    </source>
</evidence>
<feature type="domain" description="Quinolinate phosphoribosyl transferase C-terminal" evidence="14">
    <location>
        <begin position="109"/>
        <end position="267"/>
    </location>
</feature>
<dbReference type="PANTHER" id="PTHR32179">
    <property type="entry name" value="NICOTINATE-NUCLEOTIDE PYROPHOSPHORYLASE [CARBOXYLATING]"/>
    <property type="match status" value="1"/>
</dbReference>
<dbReference type="NCBIfam" id="TIGR00078">
    <property type="entry name" value="nadC"/>
    <property type="match status" value="1"/>
</dbReference>
<comment type="function">
    <text evidence="1">Involved in the catabolism of quinolinic acid (QA).</text>
</comment>
<dbReference type="Proteomes" id="UP000215215">
    <property type="component" value="Unassembled WGS sequence"/>
</dbReference>
<dbReference type="Pfam" id="PF01729">
    <property type="entry name" value="QRPTase_C"/>
    <property type="match status" value="1"/>
</dbReference>
<dbReference type="EMBL" id="NOZQ01000164">
    <property type="protein sequence ID" value="OYD14701.1"/>
    <property type="molecule type" value="Genomic_DNA"/>
</dbReference>
<keyword evidence="8 12" id="KW-0808">Transferase</keyword>
<dbReference type="SUPFAM" id="SSF51690">
    <property type="entry name" value="Nicotinate/Quinolinate PRTase C-terminal domain-like"/>
    <property type="match status" value="1"/>
</dbReference>
<evidence type="ECO:0000256" key="6">
    <source>
        <dbReference type="ARBA" id="ARBA00022642"/>
    </source>
</evidence>
<dbReference type="InterPro" id="IPR022412">
    <property type="entry name" value="Quinolinate_PRibosylTrfase_N"/>
</dbReference>
<evidence type="ECO:0000256" key="1">
    <source>
        <dbReference type="ARBA" id="ARBA00003237"/>
    </source>
</evidence>
<comment type="similarity">
    <text evidence="3 12">Belongs to the NadC/ModD family.</text>
</comment>
<keyword evidence="6" id="KW-0662">Pyridine nucleotide biosynthesis</keyword>
<name>A0A235BR51_UNCW3</name>
<dbReference type="Pfam" id="PF02749">
    <property type="entry name" value="QRPTase_N"/>
    <property type="match status" value="1"/>
</dbReference>
<dbReference type="EC" id="2.4.2.19" evidence="5"/>